<evidence type="ECO:0000313" key="7">
    <source>
        <dbReference type="EMBL" id="KRM29609.1"/>
    </source>
</evidence>
<dbReference type="PROSITE" id="PS00723">
    <property type="entry name" value="POLYPRENYL_SYNTHASE_1"/>
    <property type="match status" value="1"/>
</dbReference>
<dbReference type="PATRIC" id="fig|1423782.4.peg.1424"/>
<comment type="cofactor">
    <cofactor evidence="1">
        <name>Mg(2+)</name>
        <dbReference type="ChEBI" id="CHEBI:18420"/>
    </cofactor>
</comment>
<dbReference type="PANTHER" id="PTHR12001:SF69">
    <property type="entry name" value="ALL TRANS-POLYPRENYL-DIPHOSPHATE SYNTHASE PDSS1"/>
    <property type="match status" value="1"/>
</dbReference>
<dbReference type="GO" id="GO:0008299">
    <property type="term" value="P:isoprenoid biosynthetic process"/>
    <property type="evidence" value="ECO:0007669"/>
    <property type="project" value="InterPro"/>
</dbReference>
<dbReference type="PROSITE" id="PS00444">
    <property type="entry name" value="POLYPRENYL_SYNTHASE_2"/>
    <property type="match status" value="1"/>
</dbReference>
<dbReference type="EMBL" id="AZGM01000022">
    <property type="protein sequence ID" value="KRM29609.1"/>
    <property type="molecule type" value="Genomic_DNA"/>
</dbReference>
<evidence type="ECO:0000313" key="8">
    <source>
        <dbReference type="Proteomes" id="UP000051412"/>
    </source>
</evidence>
<evidence type="ECO:0000256" key="6">
    <source>
        <dbReference type="RuleBase" id="RU004466"/>
    </source>
</evidence>
<dbReference type="SUPFAM" id="SSF48576">
    <property type="entry name" value="Terpenoid synthases"/>
    <property type="match status" value="1"/>
</dbReference>
<reference evidence="7 8" key="1">
    <citation type="journal article" date="2015" name="Genome Announc.">
        <title>Expanding the biotechnology potential of lactobacilli through comparative genomics of 213 strains and associated genera.</title>
        <authorList>
            <person name="Sun Z."/>
            <person name="Harris H.M."/>
            <person name="McCann A."/>
            <person name="Guo C."/>
            <person name="Argimon S."/>
            <person name="Zhang W."/>
            <person name="Yang X."/>
            <person name="Jeffery I.B."/>
            <person name="Cooney J.C."/>
            <person name="Kagawa T.F."/>
            <person name="Liu W."/>
            <person name="Song Y."/>
            <person name="Salvetti E."/>
            <person name="Wrobel A."/>
            <person name="Rasinkangas P."/>
            <person name="Parkhill J."/>
            <person name="Rea M.C."/>
            <person name="O'Sullivan O."/>
            <person name="Ritari J."/>
            <person name="Douillard F.P."/>
            <person name="Paul Ross R."/>
            <person name="Yang R."/>
            <person name="Briner A.E."/>
            <person name="Felis G.E."/>
            <person name="de Vos W.M."/>
            <person name="Barrangou R."/>
            <person name="Klaenhammer T.R."/>
            <person name="Caufield P.W."/>
            <person name="Cui Y."/>
            <person name="Zhang H."/>
            <person name="O'Toole P.W."/>
        </authorList>
    </citation>
    <scope>NUCLEOTIDE SEQUENCE [LARGE SCALE GENOMIC DNA]</scope>
    <source>
        <strain evidence="7 8">DSM 6035</strain>
    </source>
</reference>
<protein>
    <submittedName>
        <fullName evidence="7">Polyprenyl synthetase</fullName>
    </submittedName>
</protein>
<gene>
    <name evidence="7" type="ORF">FD32_GL001366</name>
</gene>
<keyword evidence="8" id="KW-1185">Reference proteome</keyword>
<dbReference type="AlphaFoldDB" id="A0A0R1XPG0"/>
<sequence length="336" mass="37169">MIKRKIITMKNRWQHYPLISTQLQAVNDCIHQRIVCNNPSLQAALLAMADNGGKYLRPALLLLTARACNPQSSEHDDRLVKVAASIEILHMATLIHDDIIDDSPKRRGAVSIQTRFGKDTAVYAGDLLFTVFFDLLIETMPGSSYLTTNARSMRQILNGELGQTGQRFNTRQGLKDYLKNVNGKTAALFRLAAREGAHFGGGDEHLTGPAAKFGQNLGIAFQMLDDILDYTGGQGLNKPVLEDLTTGVYSLPLLFALQQSGTAAQLGPLLAKKRQMTLADMQRVQEIVIASDAVKASRQLAGRFTNKAIENLTKLPDNRARRFLHQMANQLLKRTM</sequence>
<evidence type="ECO:0000256" key="3">
    <source>
        <dbReference type="ARBA" id="ARBA00022679"/>
    </source>
</evidence>
<dbReference type="STRING" id="1423782.FD32_GL001366"/>
<dbReference type="SFLD" id="SFLDS00005">
    <property type="entry name" value="Isoprenoid_Synthase_Type_I"/>
    <property type="match status" value="1"/>
</dbReference>
<dbReference type="Proteomes" id="UP000051412">
    <property type="component" value="Unassembled WGS sequence"/>
</dbReference>
<dbReference type="InterPro" id="IPR000092">
    <property type="entry name" value="Polyprenyl_synt"/>
</dbReference>
<dbReference type="Pfam" id="PF00348">
    <property type="entry name" value="polyprenyl_synt"/>
    <property type="match status" value="1"/>
</dbReference>
<dbReference type="GO" id="GO:0004659">
    <property type="term" value="F:prenyltransferase activity"/>
    <property type="evidence" value="ECO:0007669"/>
    <property type="project" value="InterPro"/>
</dbReference>
<keyword evidence="4" id="KW-0479">Metal-binding</keyword>
<organism evidence="7 8">
    <name type="scientific">Limosilactobacillus panis DSM 6035</name>
    <dbReference type="NCBI Taxonomy" id="1423782"/>
    <lineage>
        <taxon>Bacteria</taxon>
        <taxon>Bacillati</taxon>
        <taxon>Bacillota</taxon>
        <taxon>Bacilli</taxon>
        <taxon>Lactobacillales</taxon>
        <taxon>Lactobacillaceae</taxon>
        <taxon>Limosilactobacillus</taxon>
    </lineage>
</organism>
<evidence type="ECO:0000256" key="1">
    <source>
        <dbReference type="ARBA" id="ARBA00001946"/>
    </source>
</evidence>
<keyword evidence="5" id="KW-0460">Magnesium</keyword>
<evidence type="ECO:0000256" key="5">
    <source>
        <dbReference type="ARBA" id="ARBA00022842"/>
    </source>
</evidence>
<accession>A0A0R1XPG0</accession>
<name>A0A0R1XPG0_9LACO</name>
<dbReference type="InterPro" id="IPR033749">
    <property type="entry name" value="Polyprenyl_synt_CS"/>
</dbReference>
<evidence type="ECO:0000256" key="2">
    <source>
        <dbReference type="ARBA" id="ARBA00006706"/>
    </source>
</evidence>
<dbReference type="InterPro" id="IPR008949">
    <property type="entry name" value="Isoprenoid_synthase_dom_sf"/>
</dbReference>
<comment type="similarity">
    <text evidence="2 6">Belongs to the FPP/GGPP synthase family.</text>
</comment>
<comment type="caution">
    <text evidence="7">The sequence shown here is derived from an EMBL/GenBank/DDBJ whole genome shotgun (WGS) entry which is preliminary data.</text>
</comment>
<evidence type="ECO:0000256" key="4">
    <source>
        <dbReference type="ARBA" id="ARBA00022723"/>
    </source>
</evidence>
<proteinExistence type="inferred from homology"/>
<dbReference type="PANTHER" id="PTHR12001">
    <property type="entry name" value="GERANYLGERANYL PYROPHOSPHATE SYNTHASE"/>
    <property type="match status" value="1"/>
</dbReference>
<dbReference type="GO" id="GO:0046872">
    <property type="term" value="F:metal ion binding"/>
    <property type="evidence" value="ECO:0007669"/>
    <property type="project" value="UniProtKB-KW"/>
</dbReference>
<keyword evidence="3 6" id="KW-0808">Transferase</keyword>
<dbReference type="Gene3D" id="1.10.600.10">
    <property type="entry name" value="Farnesyl Diphosphate Synthase"/>
    <property type="match status" value="1"/>
</dbReference>
<dbReference type="CDD" id="cd00685">
    <property type="entry name" value="Trans_IPPS_HT"/>
    <property type="match status" value="1"/>
</dbReference>